<organism evidence="2 3">
    <name type="scientific">Dyella nitratireducens</name>
    <dbReference type="NCBI Taxonomy" id="1849580"/>
    <lineage>
        <taxon>Bacteria</taxon>
        <taxon>Pseudomonadati</taxon>
        <taxon>Pseudomonadota</taxon>
        <taxon>Gammaproteobacteria</taxon>
        <taxon>Lysobacterales</taxon>
        <taxon>Rhodanobacteraceae</taxon>
        <taxon>Dyella</taxon>
    </lineage>
</organism>
<comment type="caution">
    <text evidence="2">The sequence shown here is derived from an EMBL/GenBank/DDBJ whole genome shotgun (WGS) entry which is preliminary data.</text>
</comment>
<evidence type="ECO:0000256" key="1">
    <source>
        <dbReference type="SAM" id="Phobius"/>
    </source>
</evidence>
<proteinExistence type="predicted"/>
<gene>
    <name evidence="2" type="ORF">GCM10010981_17820</name>
</gene>
<dbReference type="EMBL" id="BMJA01000001">
    <property type="protein sequence ID" value="GGA29353.1"/>
    <property type="molecule type" value="Genomic_DNA"/>
</dbReference>
<keyword evidence="1" id="KW-1133">Transmembrane helix</keyword>
<keyword evidence="1" id="KW-0812">Transmembrane</keyword>
<keyword evidence="3" id="KW-1185">Reference proteome</keyword>
<protein>
    <submittedName>
        <fullName evidence="2">Uncharacterized protein</fullName>
    </submittedName>
</protein>
<sequence>MHGTFLRDITDGEEEIMRKNTMGAIVITSFVLLVGLGTVHQVMAQDATPNYPKMAPIDQYLMADRGAEIALARSAAPASISRDATVLVLERQGYETAVEGKNGFVCVVARSWMGPFDWPEFWNPKIRAADCLNPQAARSIVPIFYLRAKMAMAGRSKAEMLSALKAAYASKQLPDLESGAMDYMMSKSSYLTDEGGHNMPHLMFDTLVKDANDWGSGAEGSPVMSSPYWFFSPKEPTQVKGLPPILVFLVPAPNWSDGTPADMMHGH</sequence>
<accession>A0ABQ1FVY0</accession>
<name>A0ABQ1FVY0_9GAMM</name>
<dbReference type="Proteomes" id="UP000620046">
    <property type="component" value="Unassembled WGS sequence"/>
</dbReference>
<evidence type="ECO:0000313" key="3">
    <source>
        <dbReference type="Proteomes" id="UP000620046"/>
    </source>
</evidence>
<keyword evidence="1" id="KW-0472">Membrane</keyword>
<reference evidence="3" key="1">
    <citation type="journal article" date="2019" name="Int. J. Syst. Evol. Microbiol.">
        <title>The Global Catalogue of Microorganisms (GCM) 10K type strain sequencing project: providing services to taxonomists for standard genome sequencing and annotation.</title>
        <authorList>
            <consortium name="The Broad Institute Genomics Platform"/>
            <consortium name="The Broad Institute Genome Sequencing Center for Infectious Disease"/>
            <person name="Wu L."/>
            <person name="Ma J."/>
        </authorList>
    </citation>
    <scope>NUCLEOTIDE SEQUENCE [LARGE SCALE GENOMIC DNA]</scope>
    <source>
        <strain evidence="3">CGMCC 1.15439</strain>
    </source>
</reference>
<evidence type="ECO:0000313" key="2">
    <source>
        <dbReference type="EMBL" id="GGA29353.1"/>
    </source>
</evidence>
<feature type="transmembrane region" description="Helical" evidence="1">
    <location>
        <begin position="21"/>
        <end position="43"/>
    </location>
</feature>